<gene>
    <name evidence="1" type="ORF">O6H91_12G058200</name>
</gene>
<evidence type="ECO:0000313" key="2">
    <source>
        <dbReference type="Proteomes" id="UP001162992"/>
    </source>
</evidence>
<organism evidence="1 2">
    <name type="scientific">Diphasiastrum complanatum</name>
    <name type="common">Issler's clubmoss</name>
    <name type="synonym">Lycopodium complanatum</name>
    <dbReference type="NCBI Taxonomy" id="34168"/>
    <lineage>
        <taxon>Eukaryota</taxon>
        <taxon>Viridiplantae</taxon>
        <taxon>Streptophyta</taxon>
        <taxon>Embryophyta</taxon>
        <taxon>Tracheophyta</taxon>
        <taxon>Lycopodiopsida</taxon>
        <taxon>Lycopodiales</taxon>
        <taxon>Lycopodiaceae</taxon>
        <taxon>Lycopodioideae</taxon>
        <taxon>Diphasiastrum</taxon>
    </lineage>
</organism>
<dbReference type="EMBL" id="CM055103">
    <property type="protein sequence ID" value="KAJ7536151.1"/>
    <property type="molecule type" value="Genomic_DNA"/>
</dbReference>
<accession>A0ACC2C2E0</accession>
<evidence type="ECO:0000313" key="1">
    <source>
        <dbReference type="EMBL" id="KAJ7536151.1"/>
    </source>
</evidence>
<name>A0ACC2C2E0_DIPCM</name>
<dbReference type="Proteomes" id="UP001162992">
    <property type="component" value="Chromosome 12"/>
</dbReference>
<proteinExistence type="predicted"/>
<protein>
    <submittedName>
        <fullName evidence="1">Uncharacterized protein</fullName>
    </submittedName>
</protein>
<reference evidence="2" key="1">
    <citation type="journal article" date="2024" name="Proc. Natl. Acad. Sci. U.S.A.">
        <title>Extraordinary preservation of gene collinearity over three hundred million years revealed in homosporous lycophytes.</title>
        <authorList>
            <person name="Li C."/>
            <person name="Wickell D."/>
            <person name="Kuo L.Y."/>
            <person name="Chen X."/>
            <person name="Nie B."/>
            <person name="Liao X."/>
            <person name="Peng D."/>
            <person name="Ji J."/>
            <person name="Jenkins J."/>
            <person name="Williams M."/>
            <person name="Shu S."/>
            <person name="Plott C."/>
            <person name="Barry K."/>
            <person name="Rajasekar S."/>
            <person name="Grimwood J."/>
            <person name="Han X."/>
            <person name="Sun S."/>
            <person name="Hou Z."/>
            <person name="He W."/>
            <person name="Dai G."/>
            <person name="Sun C."/>
            <person name="Schmutz J."/>
            <person name="Leebens-Mack J.H."/>
            <person name="Li F.W."/>
            <person name="Wang L."/>
        </authorList>
    </citation>
    <scope>NUCLEOTIDE SEQUENCE [LARGE SCALE GENOMIC DNA]</scope>
    <source>
        <strain evidence="2">cv. PW_Plant_1</strain>
    </source>
</reference>
<sequence length="246" mass="27639">MKTSADHSRPSPSGSNIPINSWYPPSVLGPASSLPHSSSEVASPSRVPSRTNTSNPGTSSQLQHSHSNVGAVANMFPMLKDKSVEELRKLLSDKEAYRQFLHTFDDVQQLDHLRIDLKKNNLDLARKNLEKESEINQLNNQCMIIRTTELASAQEKFQELHKQEMEVKDRLSISALLNRLQGGTFLNLSHVIPASSINEADENSENTHRRLLSGELELGEFIQMYKKQRILYHRRTLVHLAAVAPG</sequence>
<comment type="caution">
    <text evidence="1">The sequence shown here is derived from an EMBL/GenBank/DDBJ whole genome shotgun (WGS) entry which is preliminary data.</text>
</comment>
<keyword evidence="2" id="KW-1185">Reference proteome</keyword>